<dbReference type="GO" id="GO:0003700">
    <property type="term" value="F:DNA-binding transcription factor activity"/>
    <property type="evidence" value="ECO:0007669"/>
    <property type="project" value="InterPro"/>
</dbReference>
<dbReference type="Gene3D" id="2.40.330.10">
    <property type="entry name" value="DNA-binding pseudobarrel domain"/>
    <property type="match status" value="1"/>
</dbReference>
<keyword evidence="5" id="KW-0539">Nucleus</keyword>
<name>A0A8S0U6L4_OLEEU</name>
<reference evidence="7 8" key="1">
    <citation type="submission" date="2019-12" db="EMBL/GenBank/DDBJ databases">
        <authorList>
            <person name="Alioto T."/>
            <person name="Alioto T."/>
            <person name="Gomez Garrido J."/>
        </authorList>
    </citation>
    <scope>NUCLEOTIDE SEQUENCE [LARGE SCALE GENOMIC DNA]</scope>
</reference>
<dbReference type="PANTHER" id="PTHR31140">
    <property type="entry name" value="B3 DOMAIN-CONTAINING TRANSCRIPTION FACTOR ABI3"/>
    <property type="match status" value="1"/>
</dbReference>
<evidence type="ECO:0000256" key="2">
    <source>
        <dbReference type="ARBA" id="ARBA00023015"/>
    </source>
</evidence>
<evidence type="ECO:0000256" key="5">
    <source>
        <dbReference type="ARBA" id="ARBA00023242"/>
    </source>
</evidence>
<evidence type="ECO:0000259" key="6">
    <source>
        <dbReference type="PROSITE" id="PS50863"/>
    </source>
</evidence>
<dbReference type="InterPro" id="IPR003340">
    <property type="entry name" value="B3_DNA-bd"/>
</dbReference>
<evidence type="ECO:0000256" key="4">
    <source>
        <dbReference type="ARBA" id="ARBA00023163"/>
    </source>
</evidence>
<organism evidence="7 8">
    <name type="scientific">Olea europaea subsp. europaea</name>
    <dbReference type="NCBI Taxonomy" id="158383"/>
    <lineage>
        <taxon>Eukaryota</taxon>
        <taxon>Viridiplantae</taxon>
        <taxon>Streptophyta</taxon>
        <taxon>Embryophyta</taxon>
        <taxon>Tracheophyta</taxon>
        <taxon>Spermatophyta</taxon>
        <taxon>Magnoliopsida</taxon>
        <taxon>eudicotyledons</taxon>
        <taxon>Gunneridae</taxon>
        <taxon>Pentapetalae</taxon>
        <taxon>asterids</taxon>
        <taxon>lamiids</taxon>
        <taxon>Lamiales</taxon>
        <taxon>Oleaceae</taxon>
        <taxon>Oleeae</taxon>
        <taxon>Olea</taxon>
    </lineage>
</organism>
<proteinExistence type="predicted"/>
<dbReference type="SUPFAM" id="SSF101936">
    <property type="entry name" value="DNA-binding pseudobarrel domain"/>
    <property type="match status" value="1"/>
</dbReference>
<evidence type="ECO:0000313" key="7">
    <source>
        <dbReference type="EMBL" id="CAA3014779.1"/>
    </source>
</evidence>
<accession>A0A8S0U6L4</accession>
<dbReference type="InterPro" id="IPR044800">
    <property type="entry name" value="LEC2-like"/>
</dbReference>
<dbReference type="GO" id="GO:0005634">
    <property type="term" value="C:nucleus"/>
    <property type="evidence" value="ECO:0007669"/>
    <property type="project" value="UniProtKB-SubCell"/>
</dbReference>
<dbReference type="Pfam" id="PF02362">
    <property type="entry name" value="B3"/>
    <property type="match status" value="1"/>
</dbReference>
<dbReference type="GO" id="GO:0003677">
    <property type="term" value="F:DNA binding"/>
    <property type="evidence" value="ECO:0007669"/>
    <property type="project" value="UniProtKB-KW"/>
</dbReference>
<dbReference type="PROSITE" id="PS50863">
    <property type="entry name" value="B3"/>
    <property type="match status" value="1"/>
</dbReference>
<dbReference type="AlphaFoldDB" id="A0A8S0U6L4"/>
<dbReference type="SMR" id="A0A8S0U6L4"/>
<keyword evidence="3" id="KW-0238">DNA-binding</keyword>
<evidence type="ECO:0000256" key="3">
    <source>
        <dbReference type="ARBA" id="ARBA00023125"/>
    </source>
</evidence>
<dbReference type="OrthoDB" id="2020802at2759"/>
<dbReference type="InterPro" id="IPR015300">
    <property type="entry name" value="DNA-bd_pseudobarrel_sf"/>
</dbReference>
<keyword evidence="2" id="KW-0805">Transcription regulation</keyword>
<feature type="domain" description="TF-B3" evidence="6">
    <location>
        <begin position="185"/>
        <end position="250"/>
    </location>
</feature>
<dbReference type="EMBL" id="CACTIH010007505">
    <property type="protein sequence ID" value="CAA3014779.1"/>
    <property type="molecule type" value="Genomic_DNA"/>
</dbReference>
<comment type="subcellular location">
    <subcellularLocation>
        <location evidence="1">Nucleus</location>
    </subcellularLocation>
</comment>
<keyword evidence="8" id="KW-1185">Reference proteome</keyword>
<protein>
    <submittedName>
        <fullName evidence="7">AP2 ERF and B3 domain-containing transcription factor At1g50680</fullName>
    </submittedName>
</protein>
<evidence type="ECO:0000256" key="1">
    <source>
        <dbReference type="ARBA" id="ARBA00004123"/>
    </source>
</evidence>
<sequence>MINGAVEPDFFMLELGRSLYAELVLFFVKGRYKETQSLWTKCWYFIMIGLEKSSKDSSWFQELTLDLDLMWKNKALYQVGTSTGAGEISGSNSSFSHLHNKSEKEAAMAYDSAAIKLSNGDSQRNIPWSDVTIHKPNFQGLFSTVVVLNMIKDGSYASKFSDYMLARARVRYAVKYFPRISEFEELVFFDPSMKSWKFRYCYWKSSQSFVFTRSWNRFAKEKGIRPRDRIIFSVCKYRDGSNEVRKLCRIDVAYYDGVNKGKDKLQLQIARKDGYSDRGEEVEEMDLQFNGKFENASEEEREYLGASSTITEKKWI</sequence>
<dbReference type="Gramene" id="OE9A019660T1">
    <property type="protein sequence ID" value="OE9A019660C1"/>
    <property type="gene ID" value="OE9A019660"/>
</dbReference>
<keyword evidence="4" id="KW-0804">Transcription</keyword>
<dbReference type="PANTHER" id="PTHR31140:SF58">
    <property type="entry name" value="DNA-BINDING PROTEIN RAV1"/>
    <property type="match status" value="1"/>
</dbReference>
<evidence type="ECO:0000313" key="8">
    <source>
        <dbReference type="Proteomes" id="UP000594638"/>
    </source>
</evidence>
<dbReference type="CDD" id="cd10017">
    <property type="entry name" value="B3_DNA"/>
    <property type="match status" value="1"/>
</dbReference>
<gene>
    <name evidence="7" type="ORF">OLEA9_A019660</name>
</gene>
<comment type="caution">
    <text evidence="7">The sequence shown here is derived from an EMBL/GenBank/DDBJ whole genome shotgun (WGS) entry which is preliminary data.</text>
</comment>
<dbReference type="SMART" id="SM01019">
    <property type="entry name" value="B3"/>
    <property type="match status" value="1"/>
</dbReference>
<dbReference type="Proteomes" id="UP000594638">
    <property type="component" value="Unassembled WGS sequence"/>
</dbReference>